<dbReference type="Proteomes" id="UP000240883">
    <property type="component" value="Unassembled WGS sequence"/>
</dbReference>
<feature type="compositionally biased region" description="Gly residues" evidence="1">
    <location>
        <begin position="68"/>
        <end position="94"/>
    </location>
</feature>
<proteinExistence type="predicted"/>
<reference evidence="2 3" key="1">
    <citation type="journal article" date="2018" name="Front. Microbiol.">
        <title>Genome-Wide Analysis of Corynespora cassiicola Leaf Fall Disease Putative Effectors.</title>
        <authorList>
            <person name="Lopez D."/>
            <person name="Ribeiro S."/>
            <person name="Label P."/>
            <person name="Fumanal B."/>
            <person name="Venisse J.S."/>
            <person name="Kohler A."/>
            <person name="de Oliveira R.R."/>
            <person name="Labutti K."/>
            <person name="Lipzen A."/>
            <person name="Lail K."/>
            <person name="Bauer D."/>
            <person name="Ohm R.A."/>
            <person name="Barry K.W."/>
            <person name="Spatafora J."/>
            <person name="Grigoriev I.V."/>
            <person name="Martin F.M."/>
            <person name="Pujade-Renaud V."/>
        </authorList>
    </citation>
    <scope>NUCLEOTIDE SEQUENCE [LARGE SCALE GENOMIC DNA]</scope>
    <source>
        <strain evidence="2 3">Philippines</strain>
    </source>
</reference>
<accession>A0A2T2NUN7</accession>
<protein>
    <submittedName>
        <fullName evidence="2">Uncharacterized protein</fullName>
    </submittedName>
</protein>
<evidence type="ECO:0000313" key="2">
    <source>
        <dbReference type="EMBL" id="PSN69152.1"/>
    </source>
</evidence>
<dbReference type="EMBL" id="KZ678133">
    <property type="protein sequence ID" value="PSN69152.1"/>
    <property type="molecule type" value="Genomic_DNA"/>
</dbReference>
<feature type="region of interest" description="Disordered" evidence="1">
    <location>
        <begin position="68"/>
        <end position="113"/>
    </location>
</feature>
<name>A0A2T2NUN7_CORCC</name>
<dbReference type="OrthoDB" id="10654210at2759"/>
<gene>
    <name evidence="2" type="ORF">BS50DRAFT_333916</name>
</gene>
<keyword evidence="3" id="KW-1185">Reference proteome</keyword>
<feature type="compositionally biased region" description="Basic and acidic residues" evidence="1">
    <location>
        <begin position="102"/>
        <end position="113"/>
    </location>
</feature>
<evidence type="ECO:0000256" key="1">
    <source>
        <dbReference type="SAM" id="MobiDB-lite"/>
    </source>
</evidence>
<dbReference type="AlphaFoldDB" id="A0A2T2NUN7"/>
<organism evidence="2 3">
    <name type="scientific">Corynespora cassiicola Philippines</name>
    <dbReference type="NCBI Taxonomy" id="1448308"/>
    <lineage>
        <taxon>Eukaryota</taxon>
        <taxon>Fungi</taxon>
        <taxon>Dikarya</taxon>
        <taxon>Ascomycota</taxon>
        <taxon>Pezizomycotina</taxon>
        <taxon>Dothideomycetes</taxon>
        <taxon>Pleosporomycetidae</taxon>
        <taxon>Pleosporales</taxon>
        <taxon>Corynesporascaceae</taxon>
        <taxon>Corynespora</taxon>
    </lineage>
</organism>
<evidence type="ECO:0000313" key="3">
    <source>
        <dbReference type="Proteomes" id="UP000240883"/>
    </source>
</evidence>
<feature type="region of interest" description="Disordered" evidence="1">
    <location>
        <begin position="33"/>
        <end position="52"/>
    </location>
</feature>
<sequence>MKRDKLRGRGLRCLNPLWCGRAKVECKERQALGGRSVARSHSAGRRRQAAGDGSAATLIILGGRGLGRGRAVAGRGGAKGSEGGRVAGEQGGRRQGPARPMQPREERVDKRGQEWTKSGTYLLMVAFGWARRCGGEMGWAESV</sequence>